<sequence length="81" mass="8815">MRASSCWPTPHVQHLPEGAHPEPNKAHRAHIATALLLRCADTTSSVADAPVTLQQVHEGTEEWCASATPLRIQARTRLVST</sequence>
<protein>
    <submittedName>
        <fullName evidence="2">Uncharacterized protein</fullName>
    </submittedName>
</protein>
<accession>A0AA38FPD3</accession>
<evidence type="ECO:0000313" key="2">
    <source>
        <dbReference type="EMBL" id="KAH9307033.1"/>
    </source>
</evidence>
<evidence type="ECO:0000256" key="1">
    <source>
        <dbReference type="SAM" id="MobiDB-lite"/>
    </source>
</evidence>
<reference evidence="2 3" key="1">
    <citation type="journal article" date="2021" name="Nat. Plants">
        <title>The Taxus genome provides insights into paclitaxel biosynthesis.</title>
        <authorList>
            <person name="Xiong X."/>
            <person name="Gou J."/>
            <person name="Liao Q."/>
            <person name="Li Y."/>
            <person name="Zhou Q."/>
            <person name="Bi G."/>
            <person name="Li C."/>
            <person name="Du R."/>
            <person name="Wang X."/>
            <person name="Sun T."/>
            <person name="Guo L."/>
            <person name="Liang H."/>
            <person name="Lu P."/>
            <person name="Wu Y."/>
            <person name="Zhang Z."/>
            <person name="Ro D.K."/>
            <person name="Shang Y."/>
            <person name="Huang S."/>
            <person name="Yan J."/>
        </authorList>
    </citation>
    <scope>NUCLEOTIDE SEQUENCE [LARGE SCALE GENOMIC DNA]</scope>
    <source>
        <strain evidence="2">Ta-2019</strain>
    </source>
</reference>
<feature type="region of interest" description="Disordered" evidence="1">
    <location>
        <begin position="1"/>
        <end position="26"/>
    </location>
</feature>
<name>A0AA38FPD3_TAXCH</name>
<dbReference type="Proteomes" id="UP000824469">
    <property type="component" value="Unassembled WGS sequence"/>
</dbReference>
<gene>
    <name evidence="2" type="ORF">KI387_011437</name>
</gene>
<proteinExistence type="predicted"/>
<dbReference type="EMBL" id="JAHRHJ020000008">
    <property type="protein sequence ID" value="KAH9307033.1"/>
    <property type="molecule type" value="Genomic_DNA"/>
</dbReference>
<evidence type="ECO:0000313" key="3">
    <source>
        <dbReference type="Proteomes" id="UP000824469"/>
    </source>
</evidence>
<comment type="caution">
    <text evidence="2">The sequence shown here is derived from an EMBL/GenBank/DDBJ whole genome shotgun (WGS) entry which is preliminary data.</text>
</comment>
<dbReference type="AlphaFoldDB" id="A0AA38FPD3"/>
<keyword evidence="3" id="KW-1185">Reference proteome</keyword>
<organism evidence="2 3">
    <name type="scientific">Taxus chinensis</name>
    <name type="common">Chinese yew</name>
    <name type="synonym">Taxus wallichiana var. chinensis</name>
    <dbReference type="NCBI Taxonomy" id="29808"/>
    <lineage>
        <taxon>Eukaryota</taxon>
        <taxon>Viridiplantae</taxon>
        <taxon>Streptophyta</taxon>
        <taxon>Embryophyta</taxon>
        <taxon>Tracheophyta</taxon>
        <taxon>Spermatophyta</taxon>
        <taxon>Pinopsida</taxon>
        <taxon>Pinidae</taxon>
        <taxon>Conifers II</taxon>
        <taxon>Cupressales</taxon>
        <taxon>Taxaceae</taxon>
        <taxon>Taxus</taxon>
    </lineage>
</organism>